<dbReference type="Proteomes" id="UP001162029">
    <property type="component" value="Unassembled WGS sequence"/>
</dbReference>
<evidence type="ECO:0000256" key="2">
    <source>
        <dbReference type="SAM" id="Phobius"/>
    </source>
</evidence>
<gene>
    <name evidence="3" type="ORF">PDE001_LOCUS6190</name>
</gene>
<dbReference type="EMBL" id="CANTFM010001172">
    <property type="protein sequence ID" value="CAI5736005.1"/>
    <property type="molecule type" value="Genomic_DNA"/>
</dbReference>
<feature type="compositionally biased region" description="Low complexity" evidence="1">
    <location>
        <begin position="95"/>
        <end position="104"/>
    </location>
</feature>
<feature type="compositionally biased region" description="Polar residues" evidence="1">
    <location>
        <begin position="107"/>
        <end position="129"/>
    </location>
</feature>
<reference evidence="3" key="1">
    <citation type="submission" date="2022-12" db="EMBL/GenBank/DDBJ databases">
        <authorList>
            <person name="Webb A."/>
        </authorList>
    </citation>
    <scope>NUCLEOTIDE SEQUENCE</scope>
    <source>
        <strain evidence="3">Pd1</strain>
    </source>
</reference>
<keyword evidence="4" id="KW-1185">Reference proteome</keyword>
<feature type="transmembrane region" description="Helical" evidence="2">
    <location>
        <begin position="21"/>
        <end position="39"/>
    </location>
</feature>
<keyword evidence="2" id="KW-0472">Membrane</keyword>
<comment type="caution">
    <text evidence="3">The sequence shown here is derived from an EMBL/GenBank/DDBJ whole genome shotgun (WGS) entry which is preliminary data.</text>
</comment>
<evidence type="ECO:0000313" key="4">
    <source>
        <dbReference type="Proteomes" id="UP001162029"/>
    </source>
</evidence>
<keyword evidence="2" id="KW-0812">Transmembrane</keyword>
<sequence length="155" mass="16188">MSSVISKIATSKSKLRRPVIYILKFQLIGIAAIFALTFAKIEAQTPGDSSVAGDDETGDAITTLGDTEVAGMEMEETGSLKTEGEGTVEDNWPLTTTSDSADASHSGLDQSLSASKASSIATDDVQTAVSTSDDIDTKSDDGPTDTSRSQEIFSK</sequence>
<feature type="region of interest" description="Disordered" evidence="1">
    <location>
        <begin position="46"/>
        <end position="155"/>
    </location>
</feature>
<dbReference type="AlphaFoldDB" id="A0AAV0UJR7"/>
<proteinExistence type="predicted"/>
<evidence type="ECO:0000256" key="1">
    <source>
        <dbReference type="SAM" id="MobiDB-lite"/>
    </source>
</evidence>
<feature type="compositionally biased region" description="Polar residues" evidence="1">
    <location>
        <begin position="146"/>
        <end position="155"/>
    </location>
</feature>
<name>A0AAV0UJR7_9STRA</name>
<protein>
    <submittedName>
        <fullName evidence="3">Uncharacterized protein</fullName>
    </submittedName>
</protein>
<keyword evidence="2" id="KW-1133">Transmembrane helix</keyword>
<accession>A0AAV0UJR7</accession>
<evidence type="ECO:0000313" key="3">
    <source>
        <dbReference type="EMBL" id="CAI5736005.1"/>
    </source>
</evidence>
<organism evidence="3 4">
    <name type="scientific">Peronospora destructor</name>
    <dbReference type="NCBI Taxonomy" id="86335"/>
    <lineage>
        <taxon>Eukaryota</taxon>
        <taxon>Sar</taxon>
        <taxon>Stramenopiles</taxon>
        <taxon>Oomycota</taxon>
        <taxon>Peronosporomycetes</taxon>
        <taxon>Peronosporales</taxon>
        <taxon>Peronosporaceae</taxon>
        <taxon>Peronospora</taxon>
    </lineage>
</organism>